<evidence type="ECO:0000256" key="1">
    <source>
        <dbReference type="SAM" id="MobiDB-lite"/>
    </source>
</evidence>
<gene>
    <name evidence="2" type="ORF">TH3_21843</name>
</gene>
<dbReference type="Proteomes" id="UP000007127">
    <property type="component" value="Plasmid"/>
</dbReference>
<keyword evidence="2" id="KW-0614">Plasmid</keyword>
<accession>A0AB72ULN6</accession>
<dbReference type="EMBL" id="CP004389">
    <property type="protein sequence ID" value="AJD54441.1"/>
    <property type="molecule type" value="Genomic_DNA"/>
</dbReference>
<proteinExistence type="predicted"/>
<protein>
    <submittedName>
        <fullName evidence="2">Uncharacterized protein</fullName>
    </submittedName>
</protein>
<reference evidence="2 3" key="1">
    <citation type="journal article" date="2012" name="J. Bacteriol.">
        <title>Genome sequence of Thalassospira xiamenensis type strain M-5.</title>
        <authorList>
            <person name="Lai Q."/>
            <person name="Shao Z."/>
        </authorList>
    </citation>
    <scope>NUCLEOTIDE SEQUENCE [LARGE SCALE GENOMIC DNA]</scope>
    <source>
        <strain evidence="2 3">M-5</strain>
    </source>
</reference>
<evidence type="ECO:0000313" key="2">
    <source>
        <dbReference type="EMBL" id="AJD54441.1"/>
    </source>
</evidence>
<dbReference type="AlphaFoldDB" id="A0AB72ULN6"/>
<sequence>MKTVFPYDARGDFVYSAKELLQTTSPMMVTSQYPLYGNMSFTMPAIRTSFSFVVGHIHQHGENSLATKSETVQIFHVADQFEMNALDDDCSIYSDALSEGSVDPMHLQWTGLPSALPAAAQIVTVATDDYVGADLSDTMTPYNWFGLALVAFERQVDGYIAEQDELCDDISLNEYPAFGGRNGFLATEPIQSALEEFSMHEEFCVCGSIEEIVVKDRLSGVDHLTVKFNDGCFSISGTDAWPWSQKYTNCAIGHADSIEAAYDDLHTFLPRLLHAVACDHEASKAIRQETYRDYVLCGLPDMIKAVQAKNIEADDMRLRVDELRRGVQFVMEDCPYAALSRLPVHVQKKLPALYEARPQTMLEKLSVLAAHLSDIPDQISSVVTARKRSHYSPPSPAENDQPTL</sequence>
<geneLocation type="plasmid" evidence="3"/>
<dbReference type="KEGG" id="txi:TH3_21843"/>
<feature type="region of interest" description="Disordered" evidence="1">
    <location>
        <begin position="384"/>
        <end position="404"/>
    </location>
</feature>
<evidence type="ECO:0000313" key="3">
    <source>
        <dbReference type="Proteomes" id="UP000007127"/>
    </source>
</evidence>
<name>A0AB72ULN6_9PROT</name>
<organism evidence="2 3">
    <name type="scientific">Thalassospira xiamenensis M-5 = DSM 17429</name>
    <dbReference type="NCBI Taxonomy" id="1123366"/>
    <lineage>
        <taxon>Bacteria</taxon>
        <taxon>Pseudomonadati</taxon>
        <taxon>Pseudomonadota</taxon>
        <taxon>Alphaproteobacteria</taxon>
        <taxon>Rhodospirillales</taxon>
        <taxon>Thalassospiraceae</taxon>
        <taxon>Thalassospira</taxon>
    </lineage>
</organism>